<gene>
    <name evidence="2" type="ORF">HNP89_001937</name>
</gene>
<keyword evidence="2" id="KW-0540">Nuclease</keyword>
<dbReference type="EMBL" id="JACDUK010000005">
    <property type="protein sequence ID" value="MBA2853959.1"/>
    <property type="molecule type" value="Genomic_DNA"/>
</dbReference>
<evidence type="ECO:0000313" key="3">
    <source>
        <dbReference type="Proteomes" id="UP000522365"/>
    </source>
</evidence>
<evidence type="ECO:0000259" key="1">
    <source>
        <dbReference type="Pfam" id="PF01844"/>
    </source>
</evidence>
<dbReference type="InterPro" id="IPR002711">
    <property type="entry name" value="HNH"/>
</dbReference>
<dbReference type="InterPro" id="IPR003615">
    <property type="entry name" value="HNH_nuc"/>
</dbReference>
<dbReference type="GO" id="GO:0008270">
    <property type="term" value="F:zinc ion binding"/>
    <property type="evidence" value="ECO:0007669"/>
    <property type="project" value="InterPro"/>
</dbReference>
<comment type="caution">
    <text evidence="2">The sequence shown here is derived from an EMBL/GenBank/DDBJ whole genome shotgun (WGS) entry which is preliminary data.</text>
</comment>
<dbReference type="AlphaFoldDB" id="A0A7J9P202"/>
<organism evidence="2 3">
    <name type="scientific">Methanococcus maripaludis</name>
    <name type="common">Methanococcus deltae</name>
    <dbReference type="NCBI Taxonomy" id="39152"/>
    <lineage>
        <taxon>Archaea</taxon>
        <taxon>Methanobacteriati</taxon>
        <taxon>Methanobacteriota</taxon>
        <taxon>Methanomada group</taxon>
        <taxon>Methanococci</taxon>
        <taxon>Methanococcales</taxon>
        <taxon>Methanococcaceae</taxon>
        <taxon>Methanococcus</taxon>
    </lineage>
</organism>
<dbReference type="Proteomes" id="UP000522365">
    <property type="component" value="Unassembled WGS sequence"/>
</dbReference>
<sequence>MPDKDVETIEDLIYYQYAKIIAKSASRDGKKKNYGFIKRKFLDLKSGKISWSDILREDMQFIESEKVCIYCGATENLTKDHIIPKSISINERCKTCDAVQGVHNIIWACKSCNSKKGTKGLYEVYRDIYPDEKKFFDKIPPLLEKKYLKIVYRCCNCADKLCNEIDPKTGSVLDIDESLNEFK</sequence>
<accession>A0A7J9P202</accession>
<protein>
    <submittedName>
        <fullName evidence="2">5-methylcytosine-specific restriction endonuclease McrA</fullName>
    </submittedName>
</protein>
<evidence type="ECO:0000313" key="2">
    <source>
        <dbReference type="EMBL" id="MBA2853959.1"/>
    </source>
</evidence>
<dbReference type="Gene3D" id="1.10.30.50">
    <property type="match status" value="1"/>
</dbReference>
<proteinExistence type="predicted"/>
<feature type="domain" description="HNH" evidence="1">
    <location>
        <begin position="68"/>
        <end position="118"/>
    </location>
</feature>
<dbReference type="Pfam" id="PF01844">
    <property type="entry name" value="HNH"/>
    <property type="match status" value="1"/>
</dbReference>
<dbReference type="GO" id="GO:0004519">
    <property type="term" value="F:endonuclease activity"/>
    <property type="evidence" value="ECO:0007669"/>
    <property type="project" value="UniProtKB-KW"/>
</dbReference>
<dbReference type="CDD" id="cd00085">
    <property type="entry name" value="HNHc"/>
    <property type="match status" value="1"/>
</dbReference>
<keyword evidence="2" id="KW-0255">Endonuclease</keyword>
<keyword evidence="2" id="KW-0378">Hydrolase</keyword>
<dbReference type="GO" id="GO:0003676">
    <property type="term" value="F:nucleic acid binding"/>
    <property type="evidence" value="ECO:0007669"/>
    <property type="project" value="InterPro"/>
</dbReference>
<name>A0A7J9P202_METMI</name>
<dbReference type="RefSeq" id="WP_181504812.1">
    <property type="nucleotide sequence ID" value="NZ_JACDUK010000005.1"/>
</dbReference>
<reference evidence="2 3" key="1">
    <citation type="submission" date="2020-07" db="EMBL/GenBank/DDBJ databases">
        <title>Genomic Encyclopedia of Type Strains, Phase IV (KMG-V): Genome sequencing to study the core and pangenomes of soil and plant-associated prokaryotes.</title>
        <authorList>
            <person name="Whitman W."/>
        </authorList>
    </citation>
    <scope>NUCLEOTIDE SEQUENCE [LARGE SCALE GENOMIC DNA]</scope>
    <source>
        <strain evidence="2 3">S1</strain>
    </source>
</reference>